<evidence type="ECO:0000256" key="6">
    <source>
        <dbReference type="PROSITE-ProRule" id="PRU00176"/>
    </source>
</evidence>
<feature type="domain" description="C3H1-type" evidence="10">
    <location>
        <begin position="174"/>
        <end position="196"/>
    </location>
</feature>
<dbReference type="InterPro" id="IPR056276">
    <property type="entry name" value="AtC3H46-like_PABC-like"/>
</dbReference>
<reference evidence="11 12" key="1">
    <citation type="journal article" date="2024" name="G3 (Bethesda)">
        <title>Genome assembly of Hibiscus sabdariffa L. provides insights into metabolisms of medicinal natural products.</title>
        <authorList>
            <person name="Kim T."/>
        </authorList>
    </citation>
    <scope>NUCLEOTIDE SEQUENCE [LARGE SCALE GENOMIC DNA]</scope>
    <source>
        <strain evidence="11">TK-2024</strain>
        <tissue evidence="11">Old leaves</tissue>
    </source>
</reference>
<keyword evidence="1 7" id="KW-0479">Metal-binding</keyword>
<keyword evidence="3 7" id="KW-0862">Zinc</keyword>
<keyword evidence="4 6" id="KW-0694">RNA-binding</keyword>
<evidence type="ECO:0000256" key="3">
    <source>
        <dbReference type="ARBA" id="ARBA00022833"/>
    </source>
</evidence>
<evidence type="ECO:0000256" key="7">
    <source>
        <dbReference type="PROSITE-ProRule" id="PRU00723"/>
    </source>
</evidence>
<dbReference type="Gene3D" id="1.20.120.1350">
    <property type="entry name" value="Pneumovirus matrix protein 2 (M2), zinc-binding domain"/>
    <property type="match status" value="1"/>
</dbReference>
<feature type="region of interest" description="Disordered" evidence="8">
    <location>
        <begin position="61"/>
        <end position="83"/>
    </location>
</feature>
<keyword evidence="12" id="KW-1185">Reference proteome</keyword>
<evidence type="ECO:0000259" key="10">
    <source>
        <dbReference type="PROSITE" id="PS50103"/>
    </source>
</evidence>
<evidence type="ECO:0000256" key="4">
    <source>
        <dbReference type="ARBA" id="ARBA00022884"/>
    </source>
</evidence>
<dbReference type="PANTHER" id="PTHR24009">
    <property type="entry name" value="RNA-BINDING (RRM/RBD/RNP MOTIFS)"/>
    <property type="match status" value="1"/>
</dbReference>
<dbReference type="SMART" id="SM00356">
    <property type="entry name" value="ZnF_C3H1"/>
    <property type="match status" value="1"/>
</dbReference>
<sequence length="412" mass="45907">MDLDDATNVLFFKIRSLDPQNASKIMGYILIQDLAEGDLLRLAFGPEDLLRTFSTPLNPVARPSGFGSDSKNSQNPLRPSSPSLIPRNVFLEPSWPPASSPKPSPALSYENIRSGDSNNDFIGENEMSDYFSFLSDSSTSENEDFVGHRRGSYACFGTAEEVGGFGGLVGGYKPCLYFARGFCMHGDDCKFSHGSVDVKGAIVDSGSASRMGLPYRQHEEMMRVRAAGHQQRLAGASSPLHCQKNMNDNLSSKKIYLTFRPDSTFSNRDVSNYFSMFGPVHDVRIPFKRMFGFVTFVHPKTVKLVLSRGNPHFICDSRVIVKPFKENGKDPDKRQHMKQHFESPCSSPAGVDSRGLPEGFGVLNTQQMMSMRELEEQTVVQQAIELQRRRLTSLQLPDDGVHHPQRSPSDEH</sequence>
<evidence type="ECO:0000256" key="5">
    <source>
        <dbReference type="ARBA" id="ARBA00023125"/>
    </source>
</evidence>
<feature type="domain" description="RRM" evidence="9">
    <location>
        <begin position="253"/>
        <end position="327"/>
    </location>
</feature>
<evidence type="ECO:0000256" key="8">
    <source>
        <dbReference type="SAM" id="MobiDB-lite"/>
    </source>
</evidence>
<evidence type="ECO:0000256" key="2">
    <source>
        <dbReference type="ARBA" id="ARBA00022771"/>
    </source>
</evidence>
<evidence type="ECO:0000259" key="9">
    <source>
        <dbReference type="PROSITE" id="PS50102"/>
    </source>
</evidence>
<protein>
    <submittedName>
        <fullName evidence="11">Uncharacterized protein</fullName>
    </submittedName>
</protein>
<evidence type="ECO:0000313" key="11">
    <source>
        <dbReference type="EMBL" id="KAK8990992.1"/>
    </source>
</evidence>
<dbReference type="InterPro" id="IPR000504">
    <property type="entry name" value="RRM_dom"/>
</dbReference>
<evidence type="ECO:0000256" key="1">
    <source>
        <dbReference type="ARBA" id="ARBA00022723"/>
    </source>
</evidence>
<feature type="zinc finger region" description="C3H1-type" evidence="7">
    <location>
        <begin position="174"/>
        <end position="196"/>
    </location>
</feature>
<organism evidence="11 12">
    <name type="scientific">Hibiscus sabdariffa</name>
    <name type="common">roselle</name>
    <dbReference type="NCBI Taxonomy" id="183260"/>
    <lineage>
        <taxon>Eukaryota</taxon>
        <taxon>Viridiplantae</taxon>
        <taxon>Streptophyta</taxon>
        <taxon>Embryophyta</taxon>
        <taxon>Tracheophyta</taxon>
        <taxon>Spermatophyta</taxon>
        <taxon>Magnoliopsida</taxon>
        <taxon>eudicotyledons</taxon>
        <taxon>Gunneridae</taxon>
        <taxon>Pentapetalae</taxon>
        <taxon>rosids</taxon>
        <taxon>malvids</taxon>
        <taxon>Malvales</taxon>
        <taxon>Malvaceae</taxon>
        <taxon>Malvoideae</taxon>
        <taxon>Hibiscus</taxon>
    </lineage>
</organism>
<dbReference type="InterPro" id="IPR012677">
    <property type="entry name" value="Nucleotide-bd_a/b_plait_sf"/>
</dbReference>
<accession>A0ABR2PRQ4</accession>
<dbReference type="PROSITE" id="PS50102">
    <property type="entry name" value="RRM"/>
    <property type="match status" value="1"/>
</dbReference>
<name>A0ABR2PRQ4_9ROSI</name>
<dbReference type="PROSITE" id="PS50103">
    <property type="entry name" value="ZF_C3H1"/>
    <property type="match status" value="1"/>
</dbReference>
<dbReference type="Proteomes" id="UP001396334">
    <property type="component" value="Unassembled WGS sequence"/>
</dbReference>
<dbReference type="Pfam" id="PF23182">
    <property type="entry name" value="PABC_AtC3H46"/>
    <property type="match status" value="1"/>
</dbReference>
<dbReference type="SMART" id="SM00360">
    <property type="entry name" value="RRM"/>
    <property type="match status" value="1"/>
</dbReference>
<gene>
    <name evidence="11" type="ORF">V6N11_062018</name>
</gene>
<keyword evidence="5" id="KW-0238">DNA-binding</keyword>
<dbReference type="InterPro" id="IPR036855">
    <property type="entry name" value="Znf_CCCH_sf"/>
</dbReference>
<dbReference type="Gene3D" id="3.30.70.330">
    <property type="match status" value="1"/>
</dbReference>
<keyword evidence="2 7" id="KW-0863">Zinc-finger</keyword>
<evidence type="ECO:0000313" key="12">
    <source>
        <dbReference type="Proteomes" id="UP001396334"/>
    </source>
</evidence>
<dbReference type="Pfam" id="PF00642">
    <property type="entry name" value="zf-CCCH"/>
    <property type="match status" value="1"/>
</dbReference>
<comment type="caution">
    <text evidence="11">The sequence shown here is derived from an EMBL/GenBank/DDBJ whole genome shotgun (WGS) entry which is preliminary data.</text>
</comment>
<dbReference type="SUPFAM" id="SSF90229">
    <property type="entry name" value="CCCH zinc finger"/>
    <property type="match status" value="1"/>
</dbReference>
<dbReference type="PANTHER" id="PTHR24009:SF20">
    <property type="entry name" value="RNA-BINDING (RRM_RBD_RNP MOTIFS) FAMILY PROTEIN"/>
    <property type="match status" value="1"/>
</dbReference>
<dbReference type="EMBL" id="JBBPBN010000052">
    <property type="protein sequence ID" value="KAK8990992.1"/>
    <property type="molecule type" value="Genomic_DNA"/>
</dbReference>
<dbReference type="InterPro" id="IPR000571">
    <property type="entry name" value="Znf_CCCH"/>
</dbReference>
<proteinExistence type="predicted"/>
<dbReference type="InterPro" id="IPR035979">
    <property type="entry name" value="RBD_domain_sf"/>
</dbReference>
<dbReference type="SUPFAM" id="SSF54928">
    <property type="entry name" value="RNA-binding domain, RBD"/>
    <property type="match status" value="1"/>
</dbReference>